<dbReference type="Proteomes" id="UP000198242">
    <property type="component" value="Chromosome I"/>
</dbReference>
<dbReference type="Gene3D" id="3.40.50.1820">
    <property type="entry name" value="alpha/beta hydrolase"/>
    <property type="match status" value="1"/>
</dbReference>
<feature type="transmembrane region" description="Helical" evidence="1">
    <location>
        <begin position="170"/>
        <end position="190"/>
    </location>
</feature>
<keyword evidence="3" id="KW-1185">Reference proteome</keyword>
<evidence type="ECO:0000313" key="2">
    <source>
        <dbReference type="EMBL" id="SCE69425.1"/>
    </source>
</evidence>
<dbReference type="OrthoDB" id="3365390at2"/>
<keyword evidence="1" id="KW-1133">Transmembrane helix</keyword>
<feature type="transmembrane region" description="Helical" evidence="1">
    <location>
        <begin position="63"/>
        <end position="85"/>
    </location>
</feature>
<feature type="transmembrane region" description="Helical" evidence="1">
    <location>
        <begin position="131"/>
        <end position="149"/>
    </location>
</feature>
<feature type="transmembrane region" description="Helical" evidence="1">
    <location>
        <begin position="229"/>
        <end position="252"/>
    </location>
</feature>
<gene>
    <name evidence="2" type="ORF">GA0074695_0368</name>
</gene>
<dbReference type="AlphaFoldDB" id="A0A1C4UCJ3"/>
<feature type="transmembrane region" description="Helical" evidence="1">
    <location>
        <begin position="196"/>
        <end position="217"/>
    </location>
</feature>
<name>A0A1C4UCJ3_MICVI</name>
<reference evidence="3" key="1">
    <citation type="submission" date="2016-06" db="EMBL/GenBank/DDBJ databases">
        <authorList>
            <person name="Varghese N."/>
            <person name="Submissions Spin"/>
        </authorList>
    </citation>
    <scope>NUCLEOTIDE SEQUENCE [LARGE SCALE GENOMIC DNA]</scope>
    <source>
        <strain evidence="3">DSM 43909</strain>
    </source>
</reference>
<dbReference type="EMBL" id="LT607411">
    <property type="protein sequence ID" value="SCE69425.1"/>
    <property type="molecule type" value="Genomic_DNA"/>
</dbReference>
<keyword evidence="1" id="KW-0472">Membrane</keyword>
<accession>A0A1C4UCJ3</accession>
<evidence type="ECO:0000313" key="3">
    <source>
        <dbReference type="Proteomes" id="UP000198242"/>
    </source>
</evidence>
<organism evidence="2 3">
    <name type="scientific">Micromonospora viridifaciens</name>
    <dbReference type="NCBI Taxonomy" id="1881"/>
    <lineage>
        <taxon>Bacteria</taxon>
        <taxon>Bacillati</taxon>
        <taxon>Actinomycetota</taxon>
        <taxon>Actinomycetes</taxon>
        <taxon>Micromonosporales</taxon>
        <taxon>Micromonosporaceae</taxon>
        <taxon>Micromonospora</taxon>
    </lineage>
</organism>
<dbReference type="RefSeq" id="WP_089004678.1">
    <property type="nucleotide sequence ID" value="NZ_LT607411.1"/>
</dbReference>
<feature type="transmembrane region" description="Helical" evidence="1">
    <location>
        <begin position="106"/>
        <end position="125"/>
    </location>
</feature>
<sequence>MRRLDNRFVALLVVAALPPAVEGIVLDAFRFRAADGLAPQVTAVWPYDTYHDLRWLFVYHDSWPVFAIGLVGLVLFRALLTTVLVGLAWPRQVPRPSLRWRVRRNLMLTGVVVVVVSPWAVLSMAASVVSLSWLLLASLLPLFLLAPFLQRSAVVADWWRGLPSIELVGWSLLNFVVLTVSGAVVWGVPIGWTAPVAAIAGAVNGLLWQRTVAAALLPRRPVHWARVPVTPLAILLAFIVPVFVQPAVAAAASRSARPPRILLFDQPLPPNVRHAVIFVAGHGSAYDGELPVDPNVQWFSYRGLDARGGPLPFAPRDTYRSIESSVAMLNTQVELLHRRTGRPVALVGQSEGALVSRTYLADRPHSPVNILAMFSPLISAGRSYYPPAGASQGWGIAAGWELRILFGLADVLAMSGSGPDEPFVRSILNNAPFYRNDFMCPVPGVRIVAFLPTTTATEAPPGQYAGVPVFEMPAVHGGLLARPVAQARLVNFLAGEPVDQPERGYTLLQQVSAAWQAPPLPVGLNPVWRGVRLPDPAFTGRVCQQG</sequence>
<dbReference type="SUPFAM" id="SSF53474">
    <property type="entry name" value="alpha/beta-Hydrolases"/>
    <property type="match status" value="1"/>
</dbReference>
<protein>
    <recommendedName>
        <fullName evidence="4">Alpha/beta hydrolase family protein</fullName>
    </recommendedName>
</protein>
<evidence type="ECO:0000256" key="1">
    <source>
        <dbReference type="SAM" id="Phobius"/>
    </source>
</evidence>
<evidence type="ECO:0008006" key="4">
    <source>
        <dbReference type="Google" id="ProtNLM"/>
    </source>
</evidence>
<keyword evidence="1" id="KW-0812">Transmembrane</keyword>
<dbReference type="InterPro" id="IPR029058">
    <property type="entry name" value="AB_hydrolase_fold"/>
</dbReference>
<proteinExistence type="predicted"/>